<dbReference type="Proteomes" id="UP000294684">
    <property type="component" value="Unassembled WGS sequence"/>
</dbReference>
<comment type="caution">
    <text evidence="2">The sequence shown here is derived from an EMBL/GenBank/DDBJ whole genome shotgun (WGS) entry which is preliminary data.</text>
</comment>
<accession>A0A4R8MW68</accession>
<protein>
    <submittedName>
        <fullName evidence="2">Uncharacterized protein</fullName>
    </submittedName>
</protein>
<proteinExistence type="predicted"/>
<feature type="transmembrane region" description="Helical" evidence="1">
    <location>
        <begin position="56"/>
        <end position="75"/>
    </location>
</feature>
<organism evidence="2 3">
    <name type="scientific">Leptospira meyeri</name>
    <dbReference type="NCBI Taxonomy" id="29508"/>
    <lineage>
        <taxon>Bacteria</taxon>
        <taxon>Pseudomonadati</taxon>
        <taxon>Spirochaetota</taxon>
        <taxon>Spirochaetia</taxon>
        <taxon>Leptospirales</taxon>
        <taxon>Leptospiraceae</taxon>
        <taxon>Leptospira</taxon>
    </lineage>
</organism>
<feature type="transmembrane region" description="Helical" evidence="1">
    <location>
        <begin position="213"/>
        <end position="230"/>
    </location>
</feature>
<feature type="transmembrane region" description="Helical" evidence="1">
    <location>
        <begin position="189"/>
        <end position="206"/>
    </location>
</feature>
<sequence>MKEFWFNDRYYMLKNLYILSENSWGVKSSEVFADFFYFLTLIGFLGYSLAHVIPIPILPITIVSILTLIYFGFCIRANQSPYWLGLLSQLLIVFLILPTTWLHPILLPVAFLFAIVVHYFFIQQYSFRVPLFSLVFLFVLIWDTVFSLLGYSFRTSIELIPWTGISLENSLLPFARPWFSNVPIRQTDFLSFADSLGIYVLVGIAWVSFRRTILLGFFLGWLLLFSIWGIGSGQLGLNWILSYSALAFFLHVCPGRNFYGSYYVSLLGFVILLPIAFFVGKMGLSAASALVVFFLLEGLLVRVFLGK</sequence>
<feature type="transmembrane region" description="Helical" evidence="1">
    <location>
        <begin position="236"/>
        <end position="253"/>
    </location>
</feature>
<dbReference type="AlphaFoldDB" id="A0A4R8MW68"/>
<name>A0A4R8MW68_LEPME</name>
<keyword evidence="1" id="KW-0812">Transmembrane</keyword>
<dbReference type="RefSeq" id="WP_243836492.1">
    <property type="nucleotide sequence ID" value="NZ_SORO01000001.1"/>
</dbReference>
<evidence type="ECO:0000256" key="1">
    <source>
        <dbReference type="SAM" id="Phobius"/>
    </source>
</evidence>
<keyword evidence="3" id="KW-1185">Reference proteome</keyword>
<keyword evidence="1" id="KW-0472">Membrane</keyword>
<dbReference type="GeneID" id="79828147"/>
<dbReference type="STRING" id="1193051.LEP1GSC017_1136"/>
<gene>
    <name evidence="2" type="ORF">CLV96_2867</name>
</gene>
<evidence type="ECO:0000313" key="3">
    <source>
        <dbReference type="Proteomes" id="UP000294684"/>
    </source>
</evidence>
<feature type="transmembrane region" description="Helical" evidence="1">
    <location>
        <begin position="286"/>
        <end position="305"/>
    </location>
</feature>
<keyword evidence="1" id="KW-1133">Transmembrane helix</keyword>
<feature type="transmembrane region" description="Helical" evidence="1">
    <location>
        <begin position="31"/>
        <end position="50"/>
    </location>
</feature>
<feature type="transmembrane region" description="Helical" evidence="1">
    <location>
        <begin position="105"/>
        <end position="122"/>
    </location>
</feature>
<feature type="transmembrane region" description="Helical" evidence="1">
    <location>
        <begin position="260"/>
        <end position="280"/>
    </location>
</feature>
<feature type="transmembrane region" description="Helical" evidence="1">
    <location>
        <begin position="82"/>
        <end position="99"/>
    </location>
</feature>
<dbReference type="EMBL" id="SORO01000001">
    <property type="protein sequence ID" value="TDY73830.1"/>
    <property type="molecule type" value="Genomic_DNA"/>
</dbReference>
<feature type="transmembrane region" description="Helical" evidence="1">
    <location>
        <begin position="129"/>
        <end position="153"/>
    </location>
</feature>
<evidence type="ECO:0000313" key="2">
    <source>
        <dbReference type="EMBL" id="TDY73830.1"/>
    </source>
</evidence>
<reference evidence="2 3" key="1">
    <citation type="submission" date="2019-03" db="EMBL/GenBank/DDBJ databases">
        <title>Genomic Encyclopedia of Archaeal and Bacterial Type Strains, Phase II (KMG-II): from individual species to whole genera.</title>
        <authorList>
            <person name="Goeker M."/>
        </authorList>
    </citation>
    <scope>NUCLEOTIDE SEQUENCE [LARGE SCALE GENOMIC DNA]</scope>
    <source>
        <strain evidence="2 3">DSM 21537</strain>
    </source>
</reference>